<dbReference type="eggNOG" id="ENOG502SKHB">
    <property type="taxonomic scope" value="Eukaryota"/>
</dbReference>
<dbReference type="GeneID" id="9587054"/>
<evidence type="ECO:0000256" key="1">
    <source>
        <dbReference type="SAM" id="MobiDB-lite"/>
    </source>
</evidence>
<evidence type="ECO:0000313" key="2">
    <source>
        <dbReference type="EMBL" id="EFJ00653.1"/>
    </source>
</evidence>
<organism evidence="3">
    <name type="scientific">Schizophyllum commune (strain H4-8 / FGSC 9210)</name>
    <name type="common">Split gill fungus</name>
    <dbReference type="NCBI Taxonomy" id="578458"/>
    <lineage>
        <taxon>Eukaryota</taxon>
        <taxon>Fungi</taxon>
        <taxon>Dikarya</taxon>
        <taxon>Basidiomycota</taxon>
        <taxon>Agaricomycotina</taxon>
        <taxon>Agaricomycetes</taxon>
        <taxon>Agaricomycetidae</taxon>
        <taxon>Agaricales</taxon>
        <taxon>Schizophyllaceae</taxon>
        <taxon>Schizophyllum</taxon>
    </lineage>
</organism>
<dbReference type="HOGENOM" id="CLU_042836_2_0_1"/>
<dbReference type="AlphaFoldDB" id="D8PTV6"/>
<dbReference type="VEuPathDB" id="FungiDB:SCHCODRAFT_02482809"/>
<accession>D8PTV6</accession>
<proteinExistence type="predicted"/>
<sequence>MHLPSPRQKPSRPLPSSATPEDAEDVADPPVIIDLTYHSTRANEFGLYRIYKTLPSVDPDDSIDIEDLADGPHFIDSGSRPQRTANLVFGHEYNTPPSAPFYAPYKNVNTYRLVQWAHENTQVTLSGLQRLVDDVIRPQTPEVFRPEDFLGFSASTEYNRLDRAISQDHDAARGGPLPWTAASGWRSGSIPIPVPCPGEKCAEDAAPVYEVKGLHYRDILEVIKEAFQDEQSREYHLRAHKVFWERTADEHPMRCWGEAYTSDRALEMDDELLSLEGEPGCALERIAAWLMSFSDSTHLADFGNASMWPIYLMLGNLSKYTRGKPTAFAQHHLAYIPPLPDDFADWYIETFGVRPSDAIKTYMKREIVQGVWRILLTPELVDAYTRGMVIGCADGVLRRTFPRFFAYSSDYLEK</sequence>
<reference evidence="2 3" key="1">
    <citation type="journal article" date="2010" name="Nat. Biotechnol.">
        <title>Genome sequence of the model mushroom Schizophyllum commune.</title>
        <authorList>
            <person name="Ohm R.A."/>
            <person name="de Jong J.F."/>
            <person name="Lugones L.G."/>
            <person name="Aerts A."/>
            <person name="Kothe E."/>
            <person name="Stajich J.E."/>
            <person name="de Vries R.P."/>
            <person name="Record E."/>
            <person name="Levasseur A."/>
            <person name="Baker S.E."/>
            <person name="Bartholomew K.A."/>
            <person name="Coutinho P.M."/>
            <person name="Erdmann S."/>
            <person name="Fowler T.J."/>
            <person name="Gathman A.C."/>
            <person name="Lombard V."/>
            <person name="Henrissat B."/>
            <person name="Knabe N."/>
            <person name="Kuees U."/>
            <person name="Lilly W.W."/>
            <person name="Lindquist E."/>
            <person name="Lucas S."/>
            <person name="Magnuson J.K."/>
            <person name="Piumi F."/>
            <person name="Raudaskoski M."/>
            <person name="Salamov A."/>
            <person name="Schmutz J."/>
            <person name="Schwarze F.W.M.R."/>
            <person name="vanKuyk P.A."/>
            <person name="Horton J.S."/>
            <person name="Grigoriev I.V."/>
            <person name="Woesten H.A.B."/>
        </authorList>
    </citation>
    <scope>NUCLEOTIDE SEQUENCE [LARGE SCALE GENOMIC DNA]</scope>
    <source>
        <strain evidence="3">H4-8 / FGSC 9210</strain>
    </source>
</reference>
<protein>
    <submittedName>
        <fullName evidence="2">Uncharacterized protein</fullName>
    </submittedName>
</protein>
<feature type="region of interest" description="Disordered" evidence="1">
    <location>
        <begin position="1"/>
        <end position="27"/>
    </location>
</feature>
<dbReference type="InParanoid" id="D8PTV6"/>
<dbReference type="OrthoDB" id="3208495at2759"/>
<dbReference type="STRING" id="578458.D8PTV6"/>
<dbReference type="InterPro" id="IPR041078">
    <property type="entry name" value="Plavaka"/>
</dbReference>
<dbReference type="Pfam" id="PF18759">
    <property type="entry name" value="Plavaka"/>
    <property type="match status" value="1"/>
</dbReference>
<dbReference type="Proteomes" id="UP000007431">
    <property type="component" value="Unassembled WGS sequence"/>
</dbReference>
<dbReference type="EMBL" id="GL377303">
    <property type="protein sequence ID" value="EFJ00653.1"/>
    <property type="molecule type" value="Genomic_DNA"/>
</dbReference>
<dbReference type="RefSeq" id="XP_003035555.1">
    <property type="nucleotide sequence ID" value="XM_003035509.1"/>
</dbReference>
<dbReference type="OMA" id="NIACESS"/>
<dbReference type="KEGG" id="scm:SCHCO_02482809"/>
<keyword evidence="3" id="KW-1185">Reference proteome</keyword>
<evidence type="ECO:0000313" key="3">
    <source>
        <dbReference type="Proteomes" id="UP000007431"/>
    </source>
</evidence>
<name>D8PTV6_SCHCM</name>
<gene>
    <name evidence="2" type="ORF">SCHCODRAFT_50591</name>
</gene>